<dbReference type="OrthoDB" id="4367308at2759"/>
<reference evidence="2" key="1">
    <citation type="journal article" date="2017" name="Nat. Microbiol.">
        <title>Global analysis of biosynthetic gene clusters reveals vast potential of secondary metabolite production in Penicillium species.</title>
        <authorList>
            <person name="Nielsen J.C."/>
            <person name="Grijseels S."/>
            <person name="Prigent S."/>
            <person name="Ji B."/>
            <person name="Dainat J."/>
            <person name="Nielsen K.F."/>
            <person name="Frisvad J.C."/>
            <person name="Workman M."/>
            <person name="Nielsen J."/>
        </authorList>
    </citation>
    <scope>NUCLEOTIDE SEQUENCE [LARGE SCALE GENOMIC DNA]</scope>
    <source>
        <strain evidence="2">IBT 24891</strain>
    </source>
</reference>
<name>A0A1V6TW48_9EURO</name>
<keyword evidence="2" id="KW-1185">Reference proteome</keyword>
<dbReference type="AlphaFoldDB" id="A0A1V6TW48"/>
<dbReference type="EMBL" id="MLKD01000002">
    <property type="protein sequence ID" value="OQE29793.1"/>
    <property type="molecule type" value="Genomic_DNA"/>
</dbReference>
<organism evidence="1 2">
    <name type="scientific">Penicillium steckii</name>
    <dbReference type="NCBI Taxonomy" id="303698"/>
    <lineage>
        <taxon>Eukaryota</taxon>
        <taxon>Fungi</taxon>
        <taxon>Dikarya</taxon>
        <taxon>Ascomycota</taxon>
        <taxon>Pezizomycotina</taxon>
        <taxon>Eurotiomycetes</taxon>
        <taxon>Eurotiomycetidae</taxon>
        <taxon>Eurotiales</taxon>
        <taxon>Aspergillaceae</taxon>
        <taxon>Penicillium</taxon>
    </lineage>
</organism>
<evidence type="ECO:0000313" key="2">
    <source>
        <dbReference type="Proteomes" id="UP000191285"/>
    </source>
</evidence>
<dbReference type="Proteomes" id="UP000191285">
    <property type="component" value="Unassembled WGS sequence"/>
</dbReference>
<comment type="caution">
    <text evidence="1">The sequence shown here is derived from an EMBL/GenBank/DDBJ whole genome shotgun (WGS) entry which is preliminary data.</text>
</comment>
<protein>
    <submittedName>
        <fullName evidence="1">Uncharacterized protein</fullName>
    </submittedName>
</protein>
<accession>A0A1V6TW48</accession>
<sequence>MNSHEIWREMEFHMGMRQLSIASLSSMSSDLSKDSDSSKGSSESDHPIDVPRRWWIVFEFKESDRQLTDYEIIQKMLTNIKEREDVFVTDFDSTGWIPFSYIFDIVTMTDTDDDILEEASIVVENWLTDFAGNGPPFQREKIFGSD</sequence>
<proteinExistence type="predicted"/>
<evidence type="ECO:0000313" key="1">
    <source>
        <dbReference type="EMBL" id="OQE29793.1"/>
    </source>
</evidence>
<gene>
    <name evidence="1" type="ORF">PENSTE_c002G06929</name>
</gene>